<feature type="compositionally biased region" description="Basic and acidic residues" evidence="3">
    <location>
        <begin position="526"/>
        <end position="545"/>
    </location>
</feature>
<feature type="transmembrane region" description="Helical" evidence="4">
    <location>
        <begin position="84"/>
        <end position="104"/>
    </location>
</feature>
<evidence type="ECO:0000256" key="2">
    <source>
        <dbReference type="PROSITE-ProRule" id="PRU01193"/>
    </source>
</evidence>
<accession>A0ABP1FNN8</accession>
<evidence type="ECO:0000313" key="6">
    <source>
        <dbReference type="EMBL" id="CAL5220784.1"/>
    </source>
</evidence>
<dbReference type="PANTHER" id="PTHR12064:SF97">
    <property type="entry name" value="METAL TRANSPORTER CNNM-5"/>
    <property type="match status" value="1"/>
</dbReference>
<evidence type="ECO:0000259" key="5">
    <source>
        <dbReference type="PROSITE" id="PS51846"/>
    </source>
</evidence>
<organism evidence="6 7">
    <name type="scientific">Coccomyxa viridis</name>
    <dbReference type="NCBI Taxonomy" id="1274662"/>
    <lineage>
        <taxon>Eukaryota</taxon>
        <taxon>Viridiplantae</taxon>
        <taxon>Chlorophyta</taxon>
        <taxon>core chlorophytes</taxon>
        <taxon>Trebouxiophyceae</taxon>
        <taxon>Trebouxiophyceae incertae sedis</taxon>
        <taxon>Coccomyxaceae</taxon>
        <taxon>Coccomyxa</taxon>
    </lineage>
</organism>
<dbReference type="InterPro" id="IPR045095">
    <property type="entry name" value="ACDP"/>
</dbReference>
<evidence type="ECO:0000256" key="1">
    <source>
        <dbReference type="ARBA" id="ARBA00022737"/>
    </source>
</evidence>
<dbReference type="PANTHER" id="PTHR12064">
    <property type="entry name" value="METAL TRANSPORTER CNNM"/>
    <property type="match status" value="1"/>
</dbReference>
<dbReference type="Proteomes" id="UP001497392">
    <property type="component" value="Unassembled WGS sequence"/>
</dbReference>
<gene>
    <name evidence="6" type="primary">g2852</name>
    <name evidence="6" type="ORF">VP750_LOCUS2443</name>
</gene>
<feature type="region of interest" description="Disordered" evidence="3">
    <location>
        <begin position="508"/>
        <end position="545"/>
    </location>
</feature>
<proteinExistence type="predicted"/>
<keyword evidence="1" id="KW-0677">Repeat</keyword>
<comment type="caution">
    <text evidence="6">The sequence shown here is derived from an EMBL/GenBank/DDBJ whole genome shotgun (WGS) entry which is preliminary data.</text>
</comment>
<name>A0ABP1FNN8_9CHLO</name>
<feature type="domain" description="CNNM transmembrane" evidence="5">
    <location>
        <begin position="21"/>
        <end position="208"/>
    </location>
</feature>
<evidence type="ECO:0000313" key="7">
    <source>
        <dbReference type="Proteomes" id="UP001497392"/>
    </source>
</evidence>
<keyword evidence="2 4" id="KW-0472">Membrane</keyword>
<keyword evidence="2 4" id="KW-1133">Transmembrane helix</keyword>
<protein>
    <submittedName>
        <fullName evidence="6">G2852 protein</fullName>
    </submittedName>
</protein>
<dbReference type="PROSITE" id="PS51846">
    <property type="entry name" value="CNNM"/>
    <property type="match status" value="1"/>
</dbReference>
<dbReference type="EMBL" id="CAXHTA020000004">
    <property type="protein sequence ID" value="CAL5220784.1"/>
    <property type="molecule type" value="Genomic_DNA"/>
</dbReference>
<dbReference type="InterPro" id="IPR002550">
    <property type="entry name" value="CNNM"/>
</dbReference>
<dbReference type="InterPro" id="IPR046342">
    <property type="entry name" value="CBS_dom_sf"/>
</dbReference>
<keyword evidence="2 4" id="KW-0812">Transmembrane</keyword>
<dbReference type="Pfam" id="PF01595">
    <property type="entry name" value="CNNM"/>
    <property type="match status" value="1"/>
</dbReference>
<feature type="transmembrane region" description="Helical" evidence="4">
    <location>
        <begin position="140"/>
        <end position="162"/>
    </location>
</feature>
<keyword evidence="7" id="KW-1185">Reference proteome</keyword>
<dbReference type="Gene3D" id="3.10.580.10">
    <property type="entry name" value="CBS-domain"/>
    <property type="match status" value="2"/>
</dbReference>
<sequence length="545" mass="58934">MTATGGTIAAMLLLEGSHDVTPQLRLVYILISIGLVLLAGLMSGLTLGLMSMDAVDLEVLMRSGTPAEKKHAQRIAPVLKRPHWLLVTLLLVNAAAMEALPIFLDRLVSPTWAIVLSVTAVLFFGEIIPQALCSRFGLQIGAYSAWFVRILLWVVGIVSFPISKVLDHLLGSEHGALFRRAQLKALVDIHSTEFQSEGLGGGYLSPEEINIIRGALDMTEKKAFVGMTPLDKVFMLSSDALLDANTMKRVLASGHSRVPVHRAGSRRDIIGLILVKELAMVNFEEGLTVKDFKTRPLPMLRADTAMYDLLTLFQSGRSHMVVLRAPAQPETPRMGSPNKSMELAASLKEMKASDTPPARTEDGSVLVVSENGHSNGPLSEDQNRLITEVTTGTSRANSIDHSEPVGIITIEDVLEELLQHEIVDETDQFVDNMRSQKVNTATLLKSLPPHLRNMIVKGKGTMPIHAAAAAAAQAGRQPVVGSPKMRSAQSATLDSIPEAKLGAMRRAQTMNRALPPLQEPLLSDAHLGEEGDSSSRDAPRGDEAV</sequence>
<feature type="transmembrane region" description="Helical" evidence="4">
    <location>
        <begin position="110"/>
        <end position="128"/>
    </location>
</feature>
<evidence type="ECO:0000256" key="3">
    <source>
        <dbReference type="SAM" id="MobiDB-lite"/>
    </source>
</evidence>
<reference evidence="6 7" key="1">
    <citation type="submission" date="2024-06" db="EMBL/GenBank/DDBJ databases">
        <authorList>
            <person name="Kraege A."/>
            <person name="Thomma B."/>
        </authorList>
    </citation>
    <scope>NUCLEOTIDE SEQUENCE [LARGE SCALE GENOMIC DNA]</scope>
</reference>
<feature type="transmembrane region" description="Helical" evidence="4">
    <location>
        <begin position="29"/>
        <end position="52"/>
    </location>
</feature>
<dbReference type="SUPFAM" id="SSF54631">
    <property type="entry name" value="CBS-domain pair"/>
    <property type="match status" value="1"/>
</dbReference>
<evidence type="ECO:0000256" key="4">
    <source>
        <dbReference type="SAM" id="Phobius"/>
    </source>
</evidence>